<sequence length="189" mass="20892">MKSLVNWTFVVICMAYAVGALSKDNVEDCNRSKVKTYPFGEVYRSQCGTAKTGYRDTIYLNGSAVLSDSQLFDDDSNSDRSIRIYTSGESSPQSGCSPRLYLVDFSKKPAKVIAFGVKKACNEFHWASWGEKRSVIALKKNVKFVYEDGVMTLPKAGKTLWDSIEPPHAGPGLSEEDAVPFAEEVPQPK</sequence>
<feature type="chain" id="PRO_5032578782" evidence="2">
    <location>
        <begin position="23"/>
        <end position="189"/>
    </location>
</feature>
<evidence type="ECO:0000313" key="4">
    <source>
        <dbReference type="Proteomes" id="UP000561045"/>
    </source>
</evidence>
<accession>A0A840BQS6</accession>
<comment type="caution">
    <text evidence="3">The sequence shown here is derived from an EMBL/GenBank/DDBJ whole genome shotgun (WGS) entry which is preliminary data.</text>
</comment>
<evidence type="ECO:0000313" key="3">
    <source>
        <dbReference type="EMBL" id="MBB4014973.1"/>
    </source>
</evidence>
<gene>
    <name evidence="3" type="ORF">GGR36_004341</name>
</gene>
<feature type="region of interest" description="Disordered" evidence="1">
    <location>
        <begin position="164"/>
        <end position="189"/>
    </location>
</feature>
<evidence type="ECO:0000256" key="1">
    <source>
        <dbReference type="SAM" id="MobiDB-lite"/>
    </source>
</evidence>
<proteinExistence type="predicted"/>
<keyword evidence="4" id="KW-1185">Reference proteome</keyword>
<dbReference type="Proteomes" id="UP000561045">
    <property type="component" value="Unassembled WGS sequence"/>
</dbReference>
<feature type="signal peptide" evidence="2">
    <location>
        <begin position="1"/>
        <end position="22"/>
    </location>
</feature>
<evidence type="ECO:0000256" key="2">
    <source>
        <dbReference type="SAM" id="SignalP"/>
    </source>
</evidence>
<organism evidence="3 4">
    <name type="scientific">Niveibacterium umoris</name>
    <dbReference type="NCBI Taxonomy" id="1193620"/>
    <lineage>
        <taxon>Bacteria</taxon>
        <taxon>Pseudomonadati</taxon>
        <taxon>Pseudomonadota</taxon>
        <taxon>Betaproteobacteria</taxon>
        <taxon>Rhodocyclales</taxon>
        <taxon>Rhodocyclaceae</taxon>
        <taxon>Niveibacterium</taxon>
    </lineage>
</organism>
<protein>
    <submittedName>
        <fullName evidence="3">Uncharacterized protein</fullName>
    </submittedName>
</protein>
<dbReference type="AlphaFoldDB" id="A0A840BQS6"/>
<reference evidence="3 4" key="1">
    <citation type="submission" date="2020-08" db="EMBL/GenBank/DDBJ databases">
        <title>Genomic Encyclopedia of Type Strains, Phase IV (KMG-IV): sequencing the most valuable type-strain genomes for metagenomic binning, comparative biology and taxonomic classification.</title>
        <authorList>
            <person name="Goeker M."/>
        </authorList>
    </citation>
    <scope>NUCLEOTIDE SEQUENCE [LARGE SCALE GENOMIC DNA]</scope>
    <source>
        <strain evidence="3 4">DSM 106739</strain>
    </source>
</reference>
<keyword evidence="2" id="KW-0732">Signal</keyword>
<name>A0A840BQS6_9RHOO</name>
<dbReference type="EMBL" id="JACIET010000011">
    <property type="protein sequence ID" value="MBB4014973.1"/>
    <property type="molecule type" value="Genomic_DNA"/>
</dbReference>
<dbReference type="RefSeq" id="WP_207064227.1">
    <property type="nucleotide sequence ID" value="NZ_BAABLE010000021.1"/>
</dbReference>